<feature type="compositionally biased region" description="Acidic residues" evidence="2">
    <location>
        <begin position="334"/>
        <end position="376"/>
    </location>
</feature>
<feature type="compositionally biased region" description="Polar residues" evidence="2">
    <location>
        <begin position="421"/>
        <end position="430"/>
    </location>
</feature>
<accession>F4PYI5</accession>
<evidence type="ECO:0000313" key="4">
    <source>
        <dbReference type="Proteomes" id="UP000007797"/>
    </source>
</evidence>
<dbReference type="Proteomes" id="UP000007797">
    <property type="component" value="Unassembled WGS sequence"/>
</dbReference>
<organism evidence="3 4">
    <name type="scientific">Cavenderia fasciculata</name>
    <name type="common">Slime mold</name>
    <name type="synonym">Dictyostelium fasciculatum</name>
    <dbReference type="NCBI Taxonomy" id="261658"/>
    <lineage>
        <taxon>Eukaryota</taxon>
        <taxon>Amoebozoa</taxon>
        <taxon>Evosea</taxon>
        <taxon>Eumycetozoa</taxon>
        <taxon>Dictyostelia</taxon>
        <taxon>Acytosteliales</taxon>
        <taxon>Cavenderiaceae</taxon>
        <taxon>Cavenderia</taxon>
    </lineage>
</organism>
<evidence type="ECO:0000256" key="2">
    <source>
        <dbReference type="SAM" id="MobiDB-lite"/>
    </source>
</evidence>
<evidence type="ECO:0000313" key="3">
    <source>
        <dbReference type="EMBL" id="EGG19251.1"/>
    </source>
</evidence>
<dbReference type="KEGG" id="dfa:DFA_02037"/>
<proteinExistence type="predicted"/>
<protein>
    <submittedName>
        <fullName evidence="3">Uncharacterized protein</fullName>
    </submittedName>
</protein>
<dbReference type="STRING" id="1054147.F4PYI5"/>
<feature type="coiled-coil region" evidence="1">
    <location>
        <begin position="74"/>
        <end position="238"/>
    </location>
</feature>
<dbReference type="GeneID" id="14871376"/>
<feature type="region of interest" description="Disordered" evidence="2">
    <location>
        <begin position="323"/>
        <end position="437"/>
    </location>
</feature>
<gene>
    <name evidence="3" type="ORF">DFA_02037</name>
</gene>
<sequence length="437" mass="52627">MSIQGYENSIVVEIERFIMWLMRWDITIIFNFFKMQQEDNENPIDYFLNSHYLRSSVYIHVGFRREILVQLEHFKKLQARIKTVTQESERYKETSKYFSEEMKKYQEMVQELNQDRESMMEMMDRVKQERSRFMTENSKNQQMSIEMSQLLEMERNKIQSLSNKLDNDNKKWEDRINHFSAEKKKLESMTESLENDRKRWKDIADEIDQNNSKLSSDLKNNKEKYKKLEERFQVYEKLTKQMFKFIKSDTGRDIFYAYCKRNKVYVPEDIDQYDDLLDILEVDDCVDYVIEKQSPAIQDKHRPSTNLLEESFSELAQLPSPLSRNKILEFNQDEKEEYDEDEEYDDDEEHDDDDDDDKEEYDEDDDEKSEDSDDWVLEPIKKATPTKSLEFPQPQVGGRVAISENPHQEKDNNNNKDNLNIQFSSMTLSVNEKKKNL</sequence>
<keyword evidence="1" id="KW-0175">Coiled coil</keyword>
<dbReference type="EMBL" id="GL883015">
    <property type="protein sequence ID" value="EGG19251.1"/>
    <property type="molecule type" value="Genomic_DNA"/>
</dbReference>
<name>F4PYI5_CACFS</name>
<dbReference type="AlphaFoldDB" id="F4PYI5"/>
<reference evidence="4" key="1">
    <citation type="journal article" date="2011" name="Genome Res.">
        <title>Phylogeny-wide analysis of social amoeba genomes highlights ancient origins for complex intercellular communication.</title>
        <authorList>
            <person name="Heidel A.J."/>
            <person name="Lawal H.M."/>
            <person name="Felder M."/>
            <person name="Schilde C."/>
            <person name="Helps N.R."/>
            <person name="Tunggal B."/>
            <person name="Rivero F."/>
            <person name="John U."/>
            <person name="Schleicher M."/>
            <person name="Eichinger L."/>
            <person name="Platzer M."/>
            <person name="Noegel A.A."/>
            <person name="Schaap P."/>
            <person name="Gloeckner G."/>
        </authorList>
    </citation>
    <scope>NUCLEOTIDE SEQUENCE [LARGE SCALE GENOMIC DNA]</scope>
    <source>
        <strain evidence="4">SH3</strain>
    </source>
</reference>
<dbReference type="RefSeq" id="XP_004357522.1">
    <property type="nucleotide sequence ID" value="XM_004357465.1"/>
</dbReference>
<keyword evidence="4" id="KW-1185">Reference proteome</keyword>
<evidence type="ECO:0000256" key="1">
    <source>
        <dbReference type="SAM" id="Coils"/>
    </source>
</evidence>